<gene>
    <name evidence="3" type="ORF">PT974_08092</name>
</gene>
<dbReference type="Gene3D" id="3.40.50.1820">
    <property type="entry name" value="alpha/beta hydrolase"/>
    <property type="match status" value="1"/>
</dbReference>
<dbReference type="EMBL" id="JAVFKD010000014">
    <property type="protein sequence ID" value="KAK5989831.1"/>
    <property type="molecule type" value="Genomic_DNA"/>
</dbReference>
<name>A0ABR0SCF4_9HYPO</name>
<feature type="domain" description="AB hydrolase-1" evidence="2">
    <location>
        <begin position="93"/>
        <end position="355"/>
    </location>
</feature>
<feature type="chain" id="PRO_5047167883" description="AB hydrolase-1 domain-containing protein" evidence="1">
    <location>
        <begin position="16"/>
        <end position="375"/>
    </location>
</feature>
<keyword evidence="1" id="KW-0732">Signal</keyword>
<evidence type="ECO:0000313" key="3">
    <source>
        <dbReference type="EMBL" id="KAK5989831.1"/>
    </source>
</evidence>
<evidence type="ECO:0000313" key="4">
    <source>
        <dbReference type="Proteomes" id="UP001338125"/>
    </source>
</evidence>
<comment type="caution">
    <text evidence="3">The sequence shown here is derived from an EMBL/GenBank/DDBJ whole genome shotgun (WGS) entry which is preliminary data.</text>
</comment>
<reference evidence="3 4" key="1">
    <citation type="submission" date="2024-01" db="EMBL/GenBank/DDBJ databases">
        <title>Complete genome of Cladobotryum mycophilum ATHUM6906.</title>
        <authorList>
            <person name="Christinaki A.C."/>
            <person name="Myridakis A.I."/>
            <person name="Kouvelis V.N."/>
        </authorList>
    </citation>
    <scope>NUCLEOTIDE SEQUENCE [LARGE SCALE GENOMIC DNA]</scope>
    <source>
        <strain evidence="3 4">ATHUM6906</strain>
    </source>
</reference>
<protein>
    <recommendedName>
        <fullName evidence="2">AB hydrolase-1 domain-containing protein</fullName>
    </recommendedName>
</protein>
<dbReference type="SUPFAM" id="SSF53474">
    <property type="entry name" value="alpha/beta-Hydrolases"/>
    <property type="match status" value="1"/>
</dbReference>
<accession>A0ABR0SCF4</accession>
<dbReference type="InterPro" id="IPR000073">
    <property type="entry name" value="AB_hydrolase_1"/>
</dbReference>
<keyword evidence="4" id="KW-1185">Reference proteome</keyword>
<feature type="signal peptide" evidence="1">
    <location>
        <begin position="1"/>
        <end position="15"/>
    </location>
</feature>
<dbReference type="Proteomes" id="UP001338125">
    <property type="component" value="Unassembled WGS sequence"/>
</dbReference>
<evidence type="ECO:0000256" key="1">
    <source>
        <dbReference type="SAM" id="SignalP"/>
    </source>
</evidence>
<dbReference type="Pfam" id="PF12697">
    <property type="entry name" value="Abhydrolase_6"/>
    <property type="match status" value="1"/>
</dbReference>
<sequence length="375" mass="40567">MKSIALLALATAVAARNCHNLTVPISISSRNAVFDLKAPTTEIEATDFFLRFSRQGSNYTQELLKDYATIHGNYEIAATYCEPDHGPGHALQILTHGIGFDRYYWDLPFNNYNYSYVAKAVDEHGYSTFTWDRLGVGHSSKGEPVNEIQVFLEIAALKELTTRLAEGKICGVINKYEKLVHIGHSFGSVITYNLVNQNPNITDLIVLTGFSQNPNYLDQFALGGNFAPSNLNPALSVNYPAGYLAPKSSIGFHINFFAPGDFDPELLTYGTQTGQPASPGELLTVGAGTGVDNVFEGPVMIITGEYDVPFCGGDCKATSSIQQKFPDLIAASAPFFKKASVFNATVVNGAGHGLNMGYTSASVYASKLDFIGSHL</sequence>
<proteinExistence type="predicted"/>
<evidence type="ECO:0000259" key="2">
    <source>
        <dbReference type="Pfam" id="PF12697"/>
    </source>
</evidence>
<organism evidence="3 4">
    <name type="scientific">Cladobotryum mycophilum</name>
    <dbReference type="NCBI Taxonomy" id="491253"/>
    <lineage>
        <taxon>Eukaryota</taxon>
        <taxon>Fungi</taxon>
        <taxon>Dikarya</taxon>
        <taxon>Ascomycota</taxon>
        <taxon>Pezizomycotina</taxon>
        <taxon>Sordariomycetes</taxon>
        <taxon>Hypocreomycetidae</taxon>
        <taxon>Hypocreales</taxon>
        <taxon>Hypocreaceae</taxon>
        <taxon>Cladobotryum</taxon>
    </lineage>
</organism>
<dbReference type="InterPro" id="IPR029058">
    <property type="entry name" value="AB_hydrolase_fold"/>
</dbReference>